<dbReference type="EMBL" id="JACSQV010000008">
    <property type="protein sequence ID" value="MBD7918795.1"/>
    <property type="molecule type" value="Genomic_DNA"/>
</dbReference>
<dbReference type="PANTHER" id="PTHR43048">
    <property type="entry name" value="METHYLMALONYL-COA EPIMERASE"/>
    <property type="match status" value="1"/>
</dbReference>
<name>A0ABR8QEF3_9CELL</name>
<evidence type="ECO:0000313" key="3">
    <source>
        <dbReference type="EMBL" id="MBD7918795.1"/>
    </source>
</evidence>
<evidence type="ECO:0000313" key="4">
    <source>
        <dbReference type="Proteomes" id="UP000604241"/>
    </source>
</evidence>
<accession>A0ABR8QEF3</accession>
<protein>
    <submittedName>
        <fullName evidence="3">VOC family protein</fullName>
    </submittedName>
</protein>
<dbReference type="Pfam" id="PF00903">
    <property type="entry name" value="Glyoxalase"/>
    <property type="match status" value="1"/>
</dbReference>
<evidence type="ECO:0000259" key="2">
    <source>
        <dbReference type="PROSITE" id="PS51819"/>
    </source>
</evidence>
<dbReference type="RefSeq" id="WP_191783291.1">
    <property type="nucleotide sequence ID" value="NZ_JACSQV010000008.1"/>
</dbReference>
<organism evidence="3 4">
    <name type="scientific">Cellulomonas avistercoris</name>
    <dbReference type="NCBI Taxonomy" id="2762242"/>
    <lineage>
        <taxon>Bacteria</taxon>
        <taxon>Bacillati</taxon>
        <taxon>Actinomycetota</taxon>
        <taxon>Actinomycetes</taxon>
        <taxon>Micrococcales</taxon>
        <taxon>Cellulomonadaceae</taxon>
        <taxon>Cellulomonas</taxon>
    </lineage>
</organism>
<dbReference type="InterPro" id="IPR004360">
    <property type="entry name" value="Glyas_Fos-R_dOase_dom"/>
</dbReference>
<dbReference type="PROSITE" id="PS51819">
    <property type="entry name" value="VOC"/>
    <property type="match status" value="1"/>
</dbReference>
<dbReference type="InterPro" id="IPR051785">
    <property type="entry name" value="MMCE/EMCE_epimerase"/>
</dbReference>
<dbReference type="InterPro" id="IPR037523">
    <property type="entry name" value="VOC_core"/>
</dbReference>
<feature type="domain" description="VOC" evidence="2">
    <location>
        <begin position="2"/>
        <end position="121"/>
    </location>
</feature>
<keyword evidence="4" id="KW-1185">Reference proteome</keyword>
<dbReference type="PANTHER" id="PTHR43048:SF4">
    <property type="entry name" value="RING-CLEAVING DIOXYGENASE-RELATED"/>
    <property type="match status" value="1"/>
</dbReference>
<evidence type="ECO:0000256" key="1">
    <source>
        <dbReference type="ARBA" id="ARBA00022723"/>
    </source>
</evidence>
<comment type="caution">
    <text evidence="3">The sequence shown here is derived from an EMBL/GenBank/DDBJ whole genome shotgun (WGS) entry which is preliminary data.</text>
</comment>
<dbReference type="Proteomes" id="UP000604241">
    <property type="component" value="Unassembled WGS sequence"/>
</dbReference>
<reference evidence="3 4" key="1">
    <citation type="submission" date="2020-08" db="EMBL/GenBank/DDBJ databases">
        <title>A Genomic Blueprint of the Chicken Gut Microbiome.</title>
        <authorList>
            <person name="Gilroy R."/>
            <person name="Ravi A."/>
            <person name="Getino M."/>
            <person name="Pursley I."/>
            <person name="Horton D.L."/>
            <person name="Alikhan N.-F."/>
            <person name="Baker D."/>
            <person name="Gharbi K."/>
            <person name="Hall N."/>
            <person name="Watson M."/>
            <person name="Adriaenssens E.M."/>
            <person name="Foster-Nyarko E."/>
            <person name="Jarju S."/>
            <person name="Secka A."/>
            <person name="Antonio M."/>
            <person name="Oren A."/>
            <person name="Chaudhuri R."/>
            <person name="La Ragione R.M."/>
            <person name="Hildebrand F."/>
            <person name="Pallen M.J."/>
        </authorList>
    </citation>
    <scope>NUCLEOTIDE SEQUENCE [LARGE SCALE GENOMIC DNA]</scope>
    <source>
        <strain evidence="3 4">Sa3CUA2</strain>
    </source>
</reference>
<dbReference type="SUPFAM" id="SSF54593">
    <property type="entry name" value="Glyoxalase/Bleomycin resistance protein/Dihydroxybiphenyl dioxygenase"/>
    <property type="match status" value="1"/>
</dbReference>
<sequence length="135" mass="14125">MNLVSVRLITADVPRLVAFYEQLTGLVADRPSPDFAELRTVGGTIAIGSVRTVALLGPGAARAADNHSAIVELLVDDVDATFAALPEGSVEVVAEPTTMPWGNRSLLVRDPDGTLVNLFTPVTAEAVARFAGTAR</sequence>
<proteinExistence type="predicted"/>
<gene>
    <name evidence="3" type="ORF">H9657_10980</name>
</gene>
<dbReference type="InterPro" id="IPR029068">
    <property type="entry name" value="Glyas_Bleomycin-R_OHBP_Dase"/>
</dbReference>
<keyword evidence="1" id="KW-0479">Metal-binding</keyword>
<dbReference type="Gene3D" id="3.10.180.10">
    <property type="entry name" value="2,3-Dihydroxybiphenyl 1,2-Dioxygenase, domain 1"/>
    <property type="match status" value="1"/>
</dbReference>